<dbReference type="HAMAP" id="MF_01274">
    <property type="entry name" value="Pantothen_kinase_3"/>
    <property type="match status" value="1"/>
</dbReference>
<evidence type="ECO:0000256" key="5">
    <source>
        <dbReference type="ARBA" id="ARBA00011738"/>
    </source>
</evidence>
<dbReference type="RefSeq" id="WP_131613595.1">
    <property type="nucleotide sequence ID" value="NZ_PSZP01000023.1"/>
</dbReference>
<evidence type="ECO:0000256" key="3">
    <source>
        <dbReference type="ARBA" id="ARBA00004496"/>
    </source>
</evidence>
<protein>
    <recommendedName>
        <fullName evidence="15 16">Type III pantothenate kinase</fullName>
        <ecNumber evidence="6 16">2.7.1.33</ecNumber>
    </recommendedName>
    <alternativeName>
        <fullName evidence="16">PanK-III</fullName>
    </alternativeName>
    <alternativeName>
        <fullName evidence="16">Pantothenic acid kinase</fullName>
    </alternativeName>
</protein>
<dbReference type="PANTHER" id="PTHR34265:SF1">
    <property type="entry name" value="TYPE III PANTOTHENATE KINASE"/>
    <property type="match status" value="1"/>
</dbReference>
<keyword evidence="18" id="KW-1185">Reference proteome</keyword>
<keyword evidence="9 16" id="KW-0547">Nucleotide-binding</keyword>
<sequence>MKLYFDIGNTSIKMNFNYENKEYYVSFTTRNHYSPDSLFSYLPDVVKNANIESAMISSVVPKQLGIVEGMIKKYFNIRPTVITFPIKVGVKLNATNPKTIGSDIISLAAFAASKSDNAIILNLGTATTITHVKDKTMLGTIIAPGILIGSETLVNNASKLHEVNLKLTNKKIGNNTEECLSIGILKGHIHMIRGFIKEIDQDADVFISGGNSKLIKDRIAATYVKEATIEGMKVIEKLNEK</sequence>
<evidence type="ECO:0000256" key="13">
    <source>
        <dbReference type="ARBA" id="ARBA00022993"/>
    </source>
</evidence>
<dbReference type="GO" id="GO:0015937">
    <property type="term" value="P:coenzyme A biosynthetic process"/>
    <property type="evidence" value="ECO:0007669"/>
    <property type="project" value="UniProtKB-UniRule"/>
</dbReference>
<evidence type="ECO:0000256" key="16">
    <source>
        <dbReference type="HAMAP-Rule" id="MF_01274"/>
    </source>
</evidence>
<keyword evidence="12 16" id="KW-0630">Potassium</keyword>
<dbReference type="OrthoDB" id="9804707at2"/>
<dbReference type="Proteomes" id="UP000291072">
    <property type="component" value="Unassembled WGS sequence"/>
</dbReference>
<comment type="function">
    <text evidence="16">Catalyzes the phosphorylation of pantothenate (Pan), the first step in CoA biosynthesis.</text>
</comment>
<keyword evidence="7 16" id="KW-0963">Cytoplasm</keyword>
<name>A0A4R0XT10_9MOLU</name>
<organism evidence="17 18">
    <name type="scientific">Mycoplasma todarodis</name>
    <dbReference type="NCBI Taxonomy" id="1937191"/>
    <lineage>
        <taxon>Bacteria</taxon>
        <taxon>Bacillati</taxon>
        <taxon>Mycoplasmatota</taxon>
        <taxon>Mollicutes</taxon>
        <taxon>Mycoplasmataceae</taxon>
        <taxon>Mycoplasma</taxon>
    </lineage>
</organism>
<evidence type="ECO:0000256" key="11">
    <source>
        <dbReference type="ARBA" id="ARBA00022840"/>
    </source>
</evidence>
<feature type="binding site" evidence="16">
    <location>
        <position position="125"/>
    </location>
    <ligand>
        <name>ATP</name>
        <dbReference type="ChEBI" id="CHEBI:30616"/>
    </ligand>
</feature>
<feature type="binding site" evidence="16">
    <location>
        <begin position="6"/>
        <end position="13"/>
    </location>
    <ligand>
        <name>ATP</name>
        <dbReference type="ChEBI" id="CHEBI:30616"/>
    </ligand>
</feature>
<comment type="cofactor">
    <cofactor evidence="2">
        <name>K(+)</name>
        <dbReference type="ChEBI" id="CHEBI:29103"/>
    </cofactor>
</comment>
<dbReference type="Pfam" id="PF03309">
    <property type="entry name" value="Pan_kinase"/>
    <property type="match status" value="1"/>
</dbReference>
<dbReference type="Gene3D" id="3.30.420.40">
    <property type="match status" value="2"/>
</dbReference>
<keyword evidence="11 16" id="KW-0067">ATP-binding</keyword>
<evidence type="ECO:0000256" key="1">
    <source>
        <dbReference type="ARBA" id="ARBA00001206"/>
    </source>
</evidence>
<evidence type="ECO:0000256" key="7">
    <source>
        <dbReference type="ARBA" id="ARBA00022490"/>
    </source>
</evidence>
<evidence type="ECO:0000256" key="9">
    <source>
        <dbReference type="ARBA" id="ARBA00022741"/>
    </source>
</evidence>
<evidence type="ECO:0000256" key="12">
    <source>
        <dbReference type="ARBA" id="ARBA00022958"/>
    </source>
</evidence>
<dbReference type="EMBL" id="PSZP01000023">
    <property type="protein sequence ID" value="TCG10749.1"/>
    <property type="molecule type" value="Genomic_DNA"/>
</dbReference>
<comment type="pathway">
    <text evidence="4 16">Cofactor biosynthesis; coenzyme A biosynthesis; CoA from (R)-pantothenate: step 1/5.</text>
</comment>
<proteinExistence type="inferred from homology"/>
<keyword evidence="10 16" id="KW-0418">Kinase</keyword>
<comment type="caution">
    <text evidence="16">Lacks conserved residue(s) required for the propagation of feature annotation.</text>
</comment>
<evidence type="ECO:0000313" key="17">
    <source>
        <dbReference type="EMBL" id="TCG10749.1"/>
    </source>
</evidence>
<evidence type="ECO:0000313" key="18">
    <source>
        <dbReference type="Proteomes" id="UP000291072"/>
    </source>
</evidence>
<gene>
    <name evidence="16" type="primary">coaX</name>
    <name evidence="17" type="ORF">C4B25_03135</name>
</gene>
<evidence type="ECO:0000256" key="10">
    <source>
        <dbReference type="ARBA" id="ARBA00022777"/>
    </source>
</evidence>
<evidence type="ECO:0000256" key="4">
    <source>
        <dbReference type="ARBA" id="ARBA00005225"/>
    </source>
</evidence>
<evidence type="ECO:0000256" key="2">
    <source>
        <dbReference type="ARBA" id="ARBA00001958"/>
    </source>
</evidence>
<feature type="binding site" evidence="16">
    <location>
        <begin position="101"/>
        <end position="104"/>
    </location>
    <ligand>
        <name>substrate</name>
    </ligand>
</feature>
<comment type="caution">
    <text evidence="17">The sequence shown here is derived from an EMBL/GenBank/DDBJ whole genome shotgun (WGS) entry which is preliminary data.</text>
</comment>
<evidence type="ECO:0000256" key="14">
    <source>
        <dbReference type="ARBA" id="ARBA00038036"/>
    </source>
</evidence>
<dbReference type="InterPro" id="IPR043129">
    <property type="entry name" value="ATPase_NBD"/>
</dbReference>
<comment type="similarity">
    <text evidence="14 16">Belongs to the type III pantothenate kinase family.</text>
</comment>
<dbReference type="GO" id="GO:0005524">
    <property type="term" value="F:ATP binding"/>
    <property type="evidence" value="ECO:0007669"/>
    <property type="project" value="UniProtKB-UniRule"/>
</dbReference>
<feature type="active site" description="Proton acceptor" evidence="16">
    <location>
        <position position="103"/>
    </location>
</feature>
<dbReference type="GO" id="GO:0005737">
    <property type="term" value="C:cytoplasm"/>
    <property type="evidence" value="ECO:0007669"/>
    <property type="project" value="UniProtKB-SubCell"/>
</dbReference>
<comment type="subunit">
    <text evidence="5 16">Homodimer.</text>
</comment>
<keyword evidence="8 16" id="KW-0808">Transferase</keyword>
<dbReference type="PANTHER" id="PTHR34265">
    <property type="entry name" value="TYPE III PANTOTHENATE KINASE"/>
    <property type="match status" value="1"/>
</dbReference>
<evidence type="ECO:0000256" key="15">
    <source>
        <dbReference type="ARBA" id="ARBA00040883"/>
    </source>
</evidence>
<dbReference type="CDD" id="cd24015">
    <property type="entry name" value="ASKHA_NBD_PanK-III"/>
    <property type="match status" value="1"/>
</dbReference>
<dbReference type="NCBIfam" id="TIGR00671">
    <property type="entry name" value="baf"/>
    <property type="match status" value="1"/>
</dbReference>
<evidence type="ECO:0000256" key="8">
    <source>
        <dbReference type="ARBA" id="ARBA00022679"/>
    </source>
</evidence>
<dbReference type="SUPFAM" id="SSF53067">
    <property type="entry name" value="Actin-like ATPase domain"/>
    <property type="match status" value="2"/>
</dbReference>
<evidence type="ECO:0000256" key="6">
    <source>
        <dbReference type="ARBA" id="ARBA00012102"/>
    </source>
</evidence>
<comment type="subcellular location">
    <subcellularLocation>
        <location evidence="3 16">Cytoplasm</location>
    </subcellularLocation>
</comment>
<keyword evidence="13 16" id="KW-0173">Coenzyme A biosynthesis</keyword>
<reference evidence="17 18" key="1">
    <citation type="submission" date="2018-02" db="EMBL/GenBank/DDBJ databases">
        <title>Mycoplasma marinum and Mycoplasma todarodis sp. nov., moderately halophilic and psychrotolerant mycoplasmas isolated from cephalopods.</title>
        <authorList>
            <person name="Viver T."/>
        </authorList>
    </citation>
    <scope>NUCLEOTIDE SEQUENCE [LARGE SCALE GENOMIC DNA]</scope>
    <source>
        <strain evidence="17 18">5H</strain>
    </source>
</reference>
<dbReference type="AlphaFoldDB" id="A0A4R0XT10"/>
<dbReference type="UniPathway" id="UPA00241">
    <property type="reaction ID" value="UER00352"/>
</dbReference>
<dbReference type="InterPro" id="IPR004619">
    <property type="entry name" value="Type_III_PanK"/>
</dbReference>
<comment type="catalytic activity">
    <reaction evidence="1 16">
        <text>(R)-pantothenate + ATP = (R)-4'-phosphopantothenate + ADP + H(+)</text>
        <dbReference type="Rhea" id="RHEA:16373"/>
        <dbReference type="ChEBI" id="CHEBI:10986"/>
        <dbReference type="ChEBI" id="CHEBI:15378"/>
        <dbReference type="ChEBI" id="CHEBI:29032"/>
        <dbReference type="ChEBI" id="CHEBI:30616"/>
        <dbReference type="ChEBI" id="CHEBI:456216"/>
        <dbReference type="EC" id="2.7.1.33"/>
    </reaction>
</comment>
<dbReference type="EC" id="2.7.1.33" evidence="6 16"/>
<dbReference type="GO" id="GO:0004594">
    <property type="term" value="F:pantothenate kinase activity"/>
    <property type="evidence" value="ECO:0007669"/>
    <property type="project" value="UniProtKB-UniRule"/>
</dbReference>
<feature type="binding site" evidence="16">
    <location>
        <position position="176"/>
    </location>
    <ligand>
        <name>substrate</name>
    </ligand>
</feature>
<accession>A0A4R0XT10</accession>
<comment type="cofactor">
    <cofactor evidence="16">
        <name>NH4(+)</name>
        <dbReference type="ChEBI" id="CHEBI:28938"/>
    </cofactor>
    <cofactor evidence="16">
        <name>K(+)</name>
        <dbReference type="ChEBI" id="CHEBI:29103"/>
    </cofactor>
    <text evidence="16">A monovalent cation. Ammonium or potassium.</text>
</comment>